<evidence type="ECO:0000313" key="4">
    <source>
        <dbReference type="Proteomes" id="UP000787672"/>
    </source>
</evidence>
<evidence type="ECO:0000256" key="1">
    <source>
        <dbReference type="SAM" id="Coils"/>
    </source>
</evidence>
<dbReference type="RefSeq" id="WP_021751061.1">
    <property type="nucleotide sequence ID" value="NZ_JAHLQN010000001.1"/>
</dbReference>
<organism evidence="3 4">
    <name type="scientific">Dysosmobacter acutus</name>
    <dbReference type="NCBI Taxonomy" id="2841504"/>
    <lineage>
        <taxon>Bacteria</taxon>
        <taxon>Bacillati</taxon>
        <taxon>Bacillota</taxon>
        <taxon>Clostridia</taxon>
        <taxon>Eubacteriales</taxon>
        <taxon>Oscillospiraceae</taxon>
        <taxon>Dysosmobacter</taxon>
    </lineage>
</organism>
<feature type="transmembrane region" description="Helical" evidence="2">
    <location>
        <begin position="6"/>
        <end position="23"/>
    </location>
</feature>
<gene>
    <name evidence="3" type="ORF">KQI82_15455</name>
</gene>
<accession>A0ABS6FDD9</accession>
<protein>
    <submittedName>
        <fullName evidence="3">Uncharacterized protein</fullName>
    </submittedName>
</protein>
<evidence type="ECO:0000313" key="3">
    <source>
        <dbReference type="EMBL" id="MBU5628306.1"/>
    </source>
</evidence>
<reference evidence="3 4" key="1">
    <citation type="submission" date="2021-06" db="EMBL/GenBank/DDBJ databases">
        <authorList>
            <person name="Sun Q."/>
            <person name="Li D."/>
        </authorList>
    </citation>
    <scope>NUCLEOTIDE SEQUENCE [LARGE SCALE GENOMIC DNA]</scope>
    <source>
        <strain evidence="3 4">MSJ-2</strain>
    </source>
</reference>
<keyword evidence="2" id="KW-1133">Transmembrane helix</keyword>
<keyword evidence="2" id="KW-0472">Membrane</keyword>
<name>A0ABS6FDD9_9FIRM</name>
<evidence type="ECO:0000256" key="2">
    <source>
        <dbReference type="SAM" id="Phobius"/>
    </source>
</evidence>
<keyword evidence="4" id="KW-1185">Reference proteome</keyword>
<dbReference type="EMBL" id="JAHLQN010000001">
    <property type="protein sequence ID" value="MBU5628306.1"/>
    <property type="molecule type" value="Genomic_DNA"/>
</dbReference>
<keyword evidence="1" id="KW-0175">Coiled coil</keyword>
<sequence>MTEGIIIAVLSMVGTLAGAYLANRKSSALIAYRLDKLEEKVDKHNSVIERTFKLEEQAALIEERIKVANHRIEDLEKAQ</sequence>
<proteinExistence type="predicted"/>
<keyword evidence="2" id="KW-0812">Transmembrane</keyword>
<feature type="coiled-coil region" evidence="1">
    <location>
        <begin position="34"/>
        <end position="78"/>
    </location>
</feature>
<dbReference type="Proteomes" id="UP000787672">
    <property type="component" value="Unassembled WGS sequence"/>
</dbReference>
<comment type="caution">
    <text evidence="3">The sequence shown here is derived from an EMBL/GenBank/DDBJ whole genome shotgun (WGS) entry which is preliminary data.</text>
</comment>